<evidence type="ECO:0008006" key="2">
    <source>
        <dbReference type="Google" id="ProtNLM"/>
    </source>
</evidence>
<feature type="non-terminal residue" evidence="1">
    <location>
        <position position="39"/>
    </location>
</feature>
<name>X1EAE7_9ZZZZ</name>
<proteinExistence type="predicted"/>
<accession>X1EAE7</accession>
<organism evidence="1">
    <name type="scientific">marine sediment metagenome</name>
    <dbReference type="NCBI Taxonomy" id="412755"/>
    <lineage>
        <taxon>unclassified sequences</taxon>
        <taxon>metagenomes</taxon>
        <taxon>ecological metagenomes</taxon>
    </lineage>
</organism>
<comment type="caution">
    <text evidence="1">The sequence shown here is derived from an EMBL/GenBank/DDBJ whole genome shotgun (WGS) entry which is preliminary data.</text>
</comment>
<gene>
    <name evidence="1" type="ORF">S03H2_00980</name>
</gene>
<reference evidence="1" key="1">
    <citation type="journal article" date="2014" name="Front. Microbiol.">
        <title>High frequency of phylogenetically diverse reductive dehalogenase-homologous genes in deep subseafloor sedimentary metagenomes.</title>
        <authorList>
            <person name="Kawai M."/>
            <person name="Futagami T."/>
            <person name="Toyoda A."/>
            <person name="Takaki Y."/>
            <person name="Nishi S."/>
            <person name="Hori S."/>
            <person name="Arai W."/>
            <person name="Tsubouchi T."/>
            <person name="Morono Y."/>
            <person name="Uchiyama I."/>
            <person name="Ito T."/>
            <person name="Fujiyama A."/>
            <person name="Inagaki F."/>
            <person name="Takami H."/>
        </authorList>
    </citation>
    <scope>NUCLEOTIDE SEQUENCE</scope>
    <source>
        <strain evidence="1">Expedition CK06-06</strain>
    </source>
</reference>
<dbReference type="EMBL" id="BARU01000256">
    <property type="protein sequence ID" value="GAH29562.1"/>
    <property type="molecule type" value="Genomic_DNA"/>
</dbReference>
<protein>
    <recommendedName>
        <fullName evidence="2">Alcohol dehydrogenase iron-type/glycerol dehydrogenase GldA domain-containing protein</fullName>
    </recommendedName>
</protein>
<sequence>MVKTFNYFQPTDIRFGCGRVKEVGDIVAQFGRRCVLVTV</sequence>
<evidence type="ECO:0000313" key="1">
    <source>
        <dbReference type="EMBL" id="GAH29562.1"/>
    </source>
</evidence>
<dbReference type="AlphaFoldDB" id="X1EAE7"/>
<dbReference type="SUPFAM" id="SSF56796">
    <property type="entry name" value="Dehydroquinate synthase-like"/>
    <property type="match status" value="1"/>
</dbReference>